<evidence type="ECO:0000256" key="1">
    <source>
        <dbReference type="SAM" id="MobiDB-lite"/>
    </source>
</evidence>
<dbReference type="RefSeq" id="XP_038748202.1">
    <property type="nucleotide sequence ID" value="XM_038886360.1"/>
</dbReference>
<evidence type="ECO:0000313" key="3">
    <source>
        <dbReference type="EMBL" id="KAF9878741.1"/>
    </source>
</evidence>
<feature type="transmembrane region" description="Helical" evidence="2">
    <location>
        <begin position="224"/>
        <end position="244"/>
    </location>
</feature>
<dbReference type="Pfam" id="PF11374">
    <property type="entry name" value="DUF3176"/>
    <property type="match status" value="1"/>
</dbReference>
<name>A0A9P6IBG8_9PEZI</name>
<feature type="compositionally biased region" description="Polar residues" evidence="1">
    <location>
        <begin position="76"/>
        <end position="85"/>
    </location>
</feature>
<dbReference type="InterPro" id="IPR021514">
    <property type="entry name" value="DUF3176"/>
</dbReference>
<protein>
    <submittedName>
        <fullName evidence="3">Uncharacterized protein</fullName>
    </submittedName>
</protein>
<reference evidence="3" key="2">
    <citation type="submission" date="2020-11" db="EMBL/GenBank/DDBJ databases">
        <title>Whole genome sequencing of Colletotrichum sp.</title>
        <authorList>
            <person name="Li H."/>
        </authorList>
    </citation>
    <scope>NUCLEOTIDE SEQUENCE</scope>
    <source>
        <strain evidence="3">CkLH20</strain>
    </source>
</reference>
<keyword evidence="2" id="KW-1133">Transmembrane helix</keyword>
<comment type="caution">
    <text evidence="3">The sequence shown here is derived from an EMBL/GenBank/DDBJ whole genome shotgun (WGS) entry which is preliminary data.</text>
</comment>
<dbReference type="GeneID" id="62159434"/>
<sequence>MEHEQQHQQRRLLDTRHEQADDAVSPIEPDETTSIPTTQYGDTTSLEPGENVTHGDATDIRQGNPYGSDNIGVSGGESTRSTLRENSPPHSPSTSNQHQPDNDRDSQASATAPIGKNIEVTHFWWYWDFAGATVAVICMVLVAVTLSKADGIPLETWPLRISPNTIVAVLTTIARTALLVPLGSSISQLKWRHLILKARPLEHLQIFDGASRGPWGSTLMIQHLLFQSKLACALSLVTIITLGISPSTQQIIGYSELYRYLPHLDVAIGRADEYFSKGFRQFPYQSWQKRDANENLPAFQGQILQALAGSSPQPHFDCPTKANRCVWRDFSTLAVCRTFRNVTDLATRECDDPGSPLQVCKYTIPLGDDRPWEDDQYEISMMYVDHDAMESPRVSAVLNTTFLPSTQPDGWIGQLIVLRHQGKKWKEKNKWVSKSYPTTPEVFLTNFRWCQKIYRGLTATDGRIEISEENVTESFLKYGDTVDTDEHNPYDVNIFEASEGDSKYRLARTLTADLPTYLMNLLKSDYGERPGTRPTQETTTDSPMQMQHILYRADIANVTRNLEAVLTAQARSSNPGDNGNATVFTQGEAFGRATFIRVRWIWFAVPVTTVVLGLGLFVTTVIITRRTPLLKDSLLALLFYPLRGWNEDEVYADGPQTNEKLQKLAGSLYGRLETDEVRYRIVRDEGAAKD</sequence>
<feature type="transmembrane region" description="Helical" evidence="2">
    <location>
        <begin position="166"/>
        <end position="189"/>
    </location>
</feature>
<dbReference type="EMBL" id="JAATWM020000009">
    <property type="protein sequence ID" value="KAF9878741.1"/>
    <property type="molecule type" value="Genomic_DNA"/>
</dbReference>
<dbReference type="OrthoDB" id="4847816at2759"/>
<feature type="transmembrane region" description="Helical" evidence="2">
    <location>
        <begin position="600"/>
        <end position="623"/>
    </location>
</feature>
<proteinExistence type="predicted"/>
<keyword evidence="2" id="KW-0472">Membrane</keyword>
<organism evidence="3 4">
    <name type="scientific">Colletotrichum karsti</name>
    <dbReference type="NCBI Taxonomy" id="1095194"/>
    <lineage>
        <taxon>Eukaryota</taxon>
        <taxon>Fungi</taxon>
        <taxon>Dikarya</taxon>
        <taxon>Ascomycota</taxon>
        <taxon>Pezizomycotina</taxon>
        <taxon>Sordariomycetes</taxon>
        <taxon>Hypocreomycetidae</taxon>
        <taxon>Glomerellales</taxon>
        <taxon>Glomerellaceae</taxon>
        <taxon>Colletotrichum</taxon>
        <taxon>Colletotrichum boninense species complex</taxon>
    </lineage>
</organism>
<evidence type="ECO:0000256" key="2">
    <source>
        <dbReference type="SAM" id="Phobius"/>
    </source>
</evidence>
<dbReference type="PANTHER" id="PTHR35394">
    <property type="entry name" value="DUF3176 DOMAIN-CONTAINING PROTEIN"/>
    <property type="match status" value="1"/>
</dbReference>
<gene>
    <name evidence="3" type="ORF">CkaCkLH20_03641</name>
</gene>
<feature type="region of interest" description="Disordered" evidence="1">
    <location>
        <begin position="1"/>
        <end position="109"/>
    </location>
</feature>
<keyword evidence="2" id="KW-0812">Transmembrane</keyword>
<evidence type="ECO:0000313" key="4">
    <source>
        <dbReference type="Proteomes" id="UP000781932"/>
    </source>
</evidence>
<dbReference type="PANTHER" id="PTHR35394:SF5">
    <property type="entry name" value="DUF3176 DOMAIN-CONTAINING PROTEIN"/>
    <property type="match status" value="1"/>
</dbReference>
<dbReference type="Proteomes" id="UP000781932">
    <property type="component" value="Unassembled WGS sequence"/>
</dbReference>
<reference evidence="3" key="1">
    <citation type="submission" date="2020-03" db="EMBL/GenBank/DDBJ databases">
        <authorList>
            <person name="He L."/>
        </authorList>
    </citation>
    <scope>NUCLEOTIDE SEQUENCE</scope>
    <source>
        <strain evidence="3">CkLH20</strain>
    </source>
</reference>
<feature type="transmembrane region" description="Helical" evidence="2">
    <location>
        <begin position="124"/>
        <end position="146"/>
    </location>
</feature>
<feature type="compositionally biased region" description="Polar residues" evidence="1">
    <location>
        <begin position="32"/>
        <end position="46"/>
    </location>
</feature>
<accession>A0A9P6IBG8</accession>
<dbReference type="AlphaFoldDB" id="A0A9P6IBG8"/>
<feature type="compositionally biased region" description="Basic and acidic residues" evidence="1">
    <location>
        <begin position="1"/>
        <end position="20"/>
    </location>
</feature>
<keyword evidence="4" id="KW-1185">Reference proteome</keyword>